<evidence type="ECO:0000313" key="6">
    <source>
        <dbReference type="EMBL" id="NWE07644.1"/>
    </source>
</evidence>
<dbReference type="AlphaFoldDB" id="A0A7Y7RPJ2"/>
<dbReference type="PRINTS" id="PR00313">
    <property type="entry name" value="CABNDNGRPT"/>
</dbReference>
<reference evidence="8 9" key="1">
    <citation type="submission" date="2020-04" db="EMBL/GenBank/DDBJ databases">
        <title>Molecular characterization of pseudomonads from Agaricus bisporus reveal novel blotch 2 pathogens in Western Europe.</title>
        <authorList>
            <person name="Taparia T."/>
            <person name="Krijger M."/>
            <person name="Haynes E."/>
            <person name="Elpinstone J.G."/>
            <person name="Noble R."/>
            <person name="Van Der Wolf J."/>
        </authorList>
    </citation>
    <scope>NUCLEOTIDE SEQUENCE [LARGE SCALE GENOMIC DNA]</scope>
    <source>
        <strain evidence="5 8">B7002</strain>
        <strain evidence="7 10">K6002</strain>
        <strain evidence="6 9">K7002</strain>
    </source>
</reference>
<keyword evidence="2" id="KW-0964">Secreted</keyword>
<dbReference type="InterPro" id="IPR011049">
    <property type="entry name" value="Serralysin-like_metalloprot_C"/>
</dbReference>
<evidence type="ECO:0000313" key="7">
    <source>
        <dbReference type="EMBL" id="NWE81764.1"/>
    </source>
</evidence>
<dbReference type="SUPFAM" id="SSF51120">
    <property type="entry name" value="beta-Roll"/>
    <property type="match status" value="1"/>
</dbReference>
<name>A0A7Y7RPJ2_9PSED</name>
<dbReference type="RefSeq" id="WP_080593797.1">
    <property type="nucleotide sequence ID" value="NZ_JACARM010000024.1"/>
</dbReference>
<evidence type="ECO:0000256" key="2">
    <source>
        <dbReference type="ARBA" id="ARBA00022525"/>
    </source>
</evidence>
<keyword evidence="3" id="KW-0106">Calcium</keyword>
<dbReference type="GO" id="GO:0005509">
    <property type="term" value="F:calcium ion binding"/>
    <property type="evidence" value="ECO:0007669"/>
    <property type="project" value="InterPro"/>
</dbReference>
<evidence type="ECO:0000256" key="3">
    <source>
        <dbReference type="ARBA" id="ARBA00022837"/>
    </source>
</evidence>
<dbReference type="Proteomes" id="UP000560470">
    <property type="component" value="Unassembled WGS sequence"/>
</dbReference>
<dbReference type="Proteomes" id="UP000563268">
    <property type="component" value="Unassembled WGS sequence"/>
</dbReference>
<protein>
    <submittedName>
        <fullName evidence="5">Calcium-binding protein</fullName>
    </submittedName>
</protein>
<evidence type="ECO:0000313" key="5">
    <source>
        <dbReference type="EMBL" id="NVZ56009.1"/>
    </source>
</evidence>
<dbReference type="PANTHER" id="PTHR38340">
    <property type="entry name" value="S-LAYER PROTEIN"/>
    <property type="match status" value="1"/>
</dbReference>
<dbReference type="PANTHER" id="PTHR38340:SF1">
    <property type="entry name" value="S-LAYER PROTEIN"/>
    <property type="match status" value="1"/>
</dbReference>
<dbReference type="InterPro" id="IPR050557">
    <property type="entry name" value="RTX_toxin/Mannuronan_C5-epim"/>
</dbReference>
<dbReference type="Proteomes" id="UP000590218">
    <property type="component" value="Unassembled WGS sequence"/>
</dbReference>
<dbReference type="EMBL" id="JACARM010000024">
    <property type="protein sequence ID" value="NWE07644.1"/>
    <property type="molecule type" value="Genomic_DNA"/>
</dbReference>
<evidence type="ECO:0000313" key="8">
    <source>
        <dbReference type="Proteomes" id="UP000560470"/>
    </source>
</evidence>
<evidence type="ECO:0000256" key="4">
    <source>
        <dbReference type="SAM" id="MobiDB-lite"/>
    </source>
</evidence>
<proteinExistence type="predicted"/>
<evidence type="ECO:0000313" key="9">
    <source>
        <dbReference type="Proteomes" id="UP000563268"/>
    </source>
</evidence>
<gene>
    <name evidence="6" type="ORF">HX788_11165</name>
    <name evidence="7" type="ORF">HX795_06610</name>
    <name evidence="5" type="ORF">HX797_07020</name>
</gene>
<accession>A0A7Y7RPJ2</accession>
<dbReference type="InterPro" id="IPR001343">
    <property type="entry name" value="Hemolysn_Ca-bd"/>
</dbReference>
<sequence length="298" mass="31697">MLSPYAHAPATARHLVPSVEPVKPKPSPYDPPADLSPGARDVRTHILLQKGDVTFSREITWSTAYPGKPKIVANQLKVETGNDDDIIRVRSWPGDKLQFIVNGQSYVVDIPPQQSLNNNLLIKTNGGNDTVIVEDDVKHYVLIEGGDGDDRLQAGAGPTGLLGQDGNDTLRLGSGFGVAQGGDGNDRLYGGSGPTILFGEAGDDHLQAGFSSAHKWNLLNGGPGDDTLLGGSGDNYLHGEGGDDELVGHDRTSFFTGEGNDRIRNNRSKDRIFAGANDHFDTTQGSAFTEVKPSTTGQ</sequence>
<evidence type="ECO:0000256" key="1">
    <source>
        <dbReference type="ARBA" id="ARBA00004613"/>
    </source>
</evidence>
<dbReference type="EMBL" id="JACAOZ010000006">
    <property type="protein sequence ID" value="NVZ56009.1"/>
    <property type="molecule type" value="Genomic_DNA"/>
</dbReference>
<organism evidence="5 8">
    <name type="scientific">Pseudomonas edaphica</name>
    <dbReference type="NCBI Taxonomy" id="2006980"/>
    <lineage>
        <taxon>Bacteria</taxon>
        <taxon>Pseudomonadati</taxon>
        <taxon>Pseudomonadota</taxon>
        <taxon>Gammaproteobacteria</taxon>
        <taxon>Pseudomonadales</taxon>
        <taxon>Pseudomonadaceae</taxon>
        <taxon>Pseudomonas</taxon>
    </lineage>
</organism>
<dbReference type="EMBL" id="JACARL010000033">
    <property type="protein sequence ID" value="NWE81764.1"/>
    <property type="molecule type" value="Genomic_DNA"/>
</dbReference>
<comment type="subcellular location">
    <subcellularLocation>
        <location evidence="1">Secreted</location>
    </subcellularLocation>
</comment>
<evidence type="ECO:0000313" key="10">
    <source>
        <dbReference type="Proteomes" id="UP000590218"/>
    </source>
</evidence>
<dbReference type="GO" id="GO:0005576">
    <property type="term" value="C:extracellular region"/>
    <property type="evidence" value="ECO:0007669"/>
    <property type="project" value="UniProtKB-SubCell"/>
</dbReference>
<dbReference type="Pfam" id="PF00353">
    <property type="entry name" value="HemolysinCabind"/>
    <property type="match status" value="4"/>
</dbReference>
<dbReference type="Gene3D" id="2.150.10.10">
    <property type="entry name" value="Serralysin-like metalloprotease, C-terminal"/>
    <property type="match status" value="2"/>
</dbReference>
<comment type="caution">
    <text evidence="5">The sequence shown here is derived from an EMBL/GenBank/DDBJ whole genome shotgun (WGS) entry which is preliminary data.</text>
</comment>
<feature type="region of interest" description="Disordered" evidence="4">
    <location>
        <begin position="16"/>
        <end position="38"/>
    </location>
</feature>